<dbReference type="PROSITE" id="PS50206">
    <property type="entry name" value="RHODANESE_3"/>
    <property type="match status" value="2"/>
</dbReference>
<keyword evidence="1 4" id="KW-0808">Transferase</keyword>
<dbReference type="SMART" id="SM00450">
    <property type="entry name" value="RHOD"/>
    <property type="match status" value="2"/>
</dbReference>
<evidence type="ECO:0000259" key="3">
    <source>
        <dbReference type="PROSITE" id="PS50206"/>
    </source>
</evidence>
<dbReference type="Proteomes" id="UP000462362">
    <property type="component" value="Unassembled WGS sequence"/>
</dbReference>
<gene>
    <name evidence="4" type="ORF">GMD42_11750</name>
</gene>
<evidence type="ECO:0000313" key="5">
    <source>
        <dbReference type="Proteomes" id="UP000462362"/>
    </source>
</evidence>
<dbReference type="SUPFAM" id="SSF52821">
    <property type="entry name" value="Rhodanese/Cell cycle control phosphatase"/>
    <property type="match status" value="2"/>
</dbReference>
<comment type="caution">
    <text evidence="4">The sequence shown here is derived from an EMBL/GenBank/DDBJ whole genome shotgun (WGS) entry which is preliminary data.</text>
</comment>
<dbReference type="InterPro" id="IPR036873">
    <property type="entry name" value="Rhodanese-like_dom_sf"/>
</dbReference>
<dbReference type="PANTHER" id="PTHR11364:SF27">
    <property type="entry name" value="SULFURTRANSFERASE"/>
    <property type="match status" value="1"/>
</dbReference>
<dbReference type="CDD" id="cd01449">
    <property type="entry name" value="TST_Repeat_2"/>
    <property type="match status" value="1"/>
</dbReference>
<accession>A0A6I3S283</accession>
<keyword evidence="2" id="KW-0677">Repeat</keyword>
<sequence length="289" mass="32253">MIFTTLIEPRELHTFMLNQKVSGNSNIIILDCSCSIADPELGLKLYVKEHIPDAVLVDFDRYVTGKVAHGTGRHPMPDRETFCKSMEYFGIRPDRQVVLYDQGGLGFATRFWYELRWLGLENVCVLDGGFTAWKEEKLPVTDKLTEPLKDGKIPELEPLEVPVPMKTVQDNLKTKEYLEVDARPALRFQGIGETIDHKAGHIPGAVNRPGSENFLPDGRFKPAPVLREEFLKLLDGRTPDKVINSCGSGVNASANLFAMDLSGLYGSKLYVGSWSQWIDDDANPVATGK</sequence>
<feature type="domain" description="Rhodanese" evidence="3">
    <location>
        <begin position="23"/>
        <end position="142"/>
    </location>
</feature>
<dbReference type="CDD" id="cd01448">
    <property type="entry name" value="TST_Repeat_1"/>
    <property type="match status" value="1"/>
</dbReference>
<reference evidence="4 5" key="1">
    <citation type="journal article" date="2019" name="Nat. Med.">
        <title>A library of human gut bacterial isolates paired with longitudinal multiomics data enables mechanistic microbiome research.</title>
        <authorList>
            <person name="Poyet M."/>
            <person name="Groussin M."/>
            <person name="Gibbons S.M."/>
            <person name="Avila-Pacheco J."/>
            <person name="Jiang X."/>
            <person name="Kearney S.M."/>
            <person name="Perrotta A.R."/>
            <person name="Berdy B."/>
            <person name="Zhao S."/>
            <person name="Lieberman T.D."/>
            <person name="Swanson P.K."/>
            <person name="Smith M."/>
            <person name="Roesemann S."/>
            <person name="Alexander J.E."/>
            <person name="Rich S.A."/>
            <person name="Livny J."/>
            <person name="Vlamakis H."/>
            <person name="Clish C."/>
            <person name="Bullock K."/>
            <person name="Deik A."/>
            <person name="Scott J."/>
            <person name="Pierce K.A."/>
            <person name="Xavier R.J."/>
            <person name="Alm E.J."/>
        </authorList>
    </citation>
    <scope>NUCLEOTIDE SEQUENCE [LARGE SCALE GENOMIC DNA]</scope>
    <source>
        <strain evidence="4 5">BIOML-A2</strain>
    </source>
</reference>
<evidence type="ECO:0000313" key="4">
    <source>
        <dbReference type="EMBL" id="MTU44261.1"/>
    </source>
</evidence>
<dbReference type="InterPro" id="IPR001763">
    <property type="entry name" value="Rhodanese-like_dom"/>
</dbReference>
<dbReference type="RefSeq" id="WP_155165988.1">
    <property type="nucleotide sequence ID" value="NZ_DBGEHT010000058.1"/>
</dbReference>
<dbReference type="AlphaFoldDB" id="A0A6I3S283"/>
<evidence type="ECO:0000256" key="2">
    <source>
        <dbReference type="ARBA" id="ARBA00022737"/>
    </source>
</evidence>
<feature type="domain" description="Rhodanese" evidence="3">
    <location>
        <begin position="173"/>
        <end position="286"/>
    </location>
</feature>
<protein>
    <submittedName>
        <fullName evidence="4">Sulfurtransferase</fullName>
    </submittedName>
</protein>
<evidence type="ECO:0000256" key="1">
    <source>
        <dbReference type="ARBA" id="ARBA00022679"/>
    </source>
</evidence>
<organism evidence="4 5">
    <name type="scientific">Parasutterella excrementihominis</name>
    <dbReference type="NCBI Taxonomy" id="487175"/>
    <lineage>
        <taxon>Bacteria</taxon>
        <taxon>Pseudomonadati</taxon>
        <taxon>Pseudomonadota</taxon>
        <taxon>Betaproteobacteria</taxon>
        <taxon>Burkholderiales</taxon>
        <taxon>Sutterellaceae</taxon>
        <taxon>Parasutterella</taxon>
    </lineage>
</organism>
<dbReference type="PANTHER" id="PTHR11364">
    <property type="entry name" value="THIOSULFATE SULFERTANSFERASE"/>
    <property type="match status" value="1"/>
</dbReference>
<name>A0A6I3S283_9BURK</name>
<dbReference type="GO" id="GO:0004792">
    <property type="term" value="F:thiosulfate-cyanide sulfurtransferase activity"/>
    <property type="evidence" value="ECO:0007669"/>
    <property type="project" value="TreeGrafter"/>
</dbReference>
<proteinExistence type="predicted"/>
<dbReference type="Pfam" id="PF00581">
    <property type="entry name" value="Rhodanese"/>
    <property type="match status" value="2"/>
</dbReference>
<dbReference type="EMBL" id="WNCL01000056">
    <property type="protein sequence ID" value="MTU44261.1"/>
    <property type="molecule type" value="Genomic_DNA"/>
</dbReference>
<dbReference type="InterPro" id="IPR045078">
    <property type="entry name" value="TST/MPST-like"/>
</dbReference>
<dbReference type="Gene3D" id="3.40.250.10">
    <property type="entry name" value="Rhodanese-like domain"/>
    <property type="match status" value="2"/>
</dbReference>